<feature type="modified residue" description="N6-(pyridoxal phosphate)lysine" evidence="4">
    <location>
        <position position="185"/>
    </location>
</feature>
<reference evidence="6 7" key="1">
    <citation type="submission" date="2017-07" db="EMBL/GenBank/DDBJ databases">
        <title>Recovery of genomes from metagenomes via a dereplication, aggregation, and scoring strategy.</title>
        <authorList>
            <person name="Sieber C.M."/>
            <person name="Probst A.J."/>
            <person name="Sharrar A."/>
            <person name="Thomas B.C."/>
            <person name="Hess M."/>
            <person name="Tringe S.G."/>
            <person name="Banfield J.F."/>
        </authorList>
    </citation>
    <scope>NUCLEOTIDE SEQUENCE [LARGE SCALE GENOMIC DNA]</scope>
    <source>
        <strain evidence="6">JGI_Cruoil_03_44_89</strain>
    </source>
</reference>
<evidence type="ECO:0000256" key="1">
    <source>
        <dbReference type="ARBA" id="ARBA00022898"/>
    </source>
</evidence>
<dbReference type="InterPro" id="IPR015422">
    <property type="entry name" value="PyrdxlP-dep_Trfase_small"/>
</dbReference>
<keyword evidence="1 4" id="KW-0663">Pyridoxal phosphate</keyword>
<proteinExistence type="inferred from homology"/>
<comment type="caution">
    <text evidence="6">The sequence shown here is derived from an EMBL/GenBank/DDBJ whole genome shotgun (WGS) entry which is preliminary data.</text>
</comment>
<dbReference type="CDD" id="cd00616">
    <property type="entry name" value="AHBA_syn"/>
    <property type="match status" value="1"/>
</dbReference>
<organism evidence="6 7">
    <name type="scientific">candidate division WOR-3 bacterium JGI_Cruoil_03_44_89</name>
    <dbReference type="NCBI Taxonomy" id="1973748"/>
    <lineage>
        <taxon>Bacteria</taxon>
        <taxon>Bacteria division WOR-3</taxon>
    </lineage>
</organism>
<evidence type="ECO:0000256" key="4">
    <source>
        <dbReference type="PIRSR" id="PIRSR000390-2"/>
    </source>
</evidence>
<feature type="active site" description="Proton acceptor" evidence="3">
    <location>
        <position position="185"/>
    </location>
</feature>
<dbReference type="AlphaFoldDB" id="A0A235BMD0"/>
<comment type="similarity">
    <text evidence="2 5">Belongs to the DegT/DnrJ/EryC1 family.</text>
</comment>
<dbReference type="PIRSF" id="PIRSF000390">
    <property type="entry name" value="PLP_StrS"/>
    <property type="match status" value="1"/>
</dbReference>
<dbReference type="Gene3D" id="3.90.1150.10">
    <property type="entry name" value="Aspartate Aminotransferase, domain 1"/>
    <property type="match status" value="1"/>
</dbReference>
<accession>A0A235BMD0</accession>
<dbReference type="InterPro" id="IPR015421">
    <property type="entry name" value="PyrdxlP-dep_Trfase_major"/>
</dbReference>
<dbReference type="SUPFAM" id="SSF53383">
    <property type="entry name" value="PLP-dependent transferases"/>
    <property type="match status" value="1"/>
</dbReference>
<dbReference type="EMBL" id="NOZQ01000230">
    <property type="protein sequence ID" value="OYD13623.1"/>
    <property type="molecule type" value="Genomic_DNA"/>
</dbReference>
<dbReference type="PANTHER" id="PTHR30244:SF36">
    <property type="entry name" value="3-OXO-GLUCOSE-6-PHOSPHATE:GLUTAMATE AMINOTRANSFERASE"/>
    <property type="match status" value="1"/>
</dbReference>
<dbReference type="PANTHER" id="PTHR30244">
    <property type="entry name" value="TRANSAMINASE"/>
    <property type="match status" value="1"/>
</dbReference>
<gene>
    <name evidence="6" type="ORF">CH333_10650</name>
</gene>
<dbReference type="GO" id="GO:0030170">
    <property type="term" value="F:pyridoxal phosphate binding"/>
    <property type="evidence" value="ECO:0007669"/>
    <property type="project" value="TreeGrafter"/>
</dbReference>
<dbReference type="Proteomes" id="UP000215215">
    <property type="component" value="Unassembled WGS sequence"/>
</dbReference>
<dbReference type="InterPro" id="IPR015424">
    <property type="entry name" value="PyrdxlP-dep_Trfase"/>
</dbReference>
<dbReference type="GO" id="GO:0008483">
    <property type="term" value="F:transaminase activity"/>
    <property type="evidence" value="ECO:0007669"/>
    <property type="project" value="TreeGrafter"/>
</dbReference>
<name>A0A235BMD0_UNCW3</name>
<dbReference type="GO" id="GO:0000271">
    <property type="term" value="P:polysaccharide biosynthetic process"/>
    <property type="evidence" value="ECO:0007669"/>
    <property type="project" value="TreeGrafter"/>
</dbReference>
<evidence type="ECO:0000313" key="7">
    <source>
        <dbReference type="Proteomes" id="UP000215215"/>
    </source>
</evidence>
<dbReference type="InterPro" id="IPR000653">
    <property type="entry name" value="DegT/StrS_aminotransferase"/>
</dbReference>
<evidence type="ECO:0000256" key="3">
    <source>
        <dbReference type="PIRSR" id="PIRSR000390-1"/>
    </source>
</evidence>
<dbReference type="Gene3D" id="3.40.640.10">
    <property type="entry name" value="Type I PLP-dependent aspartate aminotransferase-like (Major domain)"/>
    <property type="match status" value="1"/>
</dbReference>
<sequence length="365" mass="40985">MIKLIDLGAEYGRIKSEIDEGIREIVEAQQFTDGGHIGRFEEEFSKYLGVKNCVGVSSGSTALDLALLALGIGEGDEVIVPSFTFIATAEAVSHVGAIPVFADSDYDTQNIDVDKLKPLLTGKTKAIIPVHLYGNPCDMDGLMDFAREYELKVVEDAAQAQGAVYNGRKVSTIGDVGCFSFYPAKNLGAYGHAGAAVTDDDELAEKIRLLSNHGRRTHYAYKMVGYNYRMDSIQAKVLSIKLTHLKEWNERRRKLADIYTESLKDLPMGLPKRDDDKIPVYHLYIIRTDRREKLVEWLKERGIETRIHYPLPLHLQPAYGHLGYVEGDLPVSERLAREVLSLPLHPYLEEDKVHTVIESVREFFS</sequence>
<evidence type="ECO:0000313" key="6">
    <source>
        <dbReference type="EMBL" id="OYD13623.1"/>
    </source>
</evidence>
<dbReference type="Pfam" id="PF01041">
    <property type="entry name" value="DegT_DnrJ_EryC1"/>
    <property type="match status" value="1"/>
</dbReference>
<evidence type="ECO:0000256" key="2">
    <source>
        <dbReference type="ARBA" id="ARBA00037999"/>
    </source>
</evidence>
<evidence type="ECO:0000256" key="5">
    <source>
        <dbReference type="RuleBase" id="RU004508"/>
    </source>
</evidence>
<protein>
    <submittedName>
        <fullName evidence="6">Erythromycin biosynthesis sensory transduction protein eryC1</fullName>
    </submittedName>
</protein>